<evidence type="ECO:0000313" key="2">
    <source>
        <dbReference type="EMBL" id="SHF39105.1"/>
    </source>
</evidence>
<proteinExistence type="predicted"/>
<feature type="transmembrane region" description="Helical" evidence="1">
    <location>
        <begin position="38"/>
        <end position="61"/>
    </location>
</feature>
<evidence type="ECO:0000256" key="1">
    <source>
        <dbReference type="SAM" id="Phobius"/>
    </source>
</evidence>
<feature type="transmembrane region" description="Helical" evidence="1">
    <location>
        <begin position="7"/>
        <end position="26"/>
    </location>
</feature>
<evidence type="ECO:0000313" key="3">
    <source>
        <dbReference type="Proteomes" id="UP000184287"/>
    </source>
</evidence>
<name>A0A1M5B9K5_9SPHI</name>
<protein>
    <submittedName>
        <fullName evidence="2">Uncharacterized protein</fullName>
    </submittedName>
</protein>
<keyword evidence="3" id="KW-1185">Reference proteome</keyword>
<sequence length="90" mass="10424">MKFKITPLNIVGVLAAGTAIFFYLTLKSTYPNMNPKGLYIYILGFLALITFIIDLILRFIFKDIRRIWTIELILIVIVLAPILFFNLKDQ</sequence>
<dbReference type="EMBL" id="FQUQ01000002">
    <property type="protein sequence ID" value="SHF39105.1"/>
    <property type="molecule type" value="Genomic_DNA"/>
</dbReference>
<dbReference type="AlphaFoldDB" id="A0A1M5B9K5"/>
<feature type="transmembrane region" description="Helical" evidence="1">
    <location>
        <begin position="68"/>
        <end position="87"/>
    </location>
</feature>
<dbReference type="Proteomes" id="UP000184287">
    <property type="component" value="Unassembled WGS sequence"/>
</dbReference>
<keyword evidence="1" id="KW-1133">Transmembrane helix</keyword>
<dbReference type="RefSeq" id="WP_143166776.1">
    <property type="nucleotide sequence ID" value="NZ_FQUQ01000002.1"/>
</dbReference>
<keyword evidence="1" id="KW-0812">Transmembrane</keyword>
<accession>A0A1M5B9K5</accession>
<gene>
    <name evidence="2" type="ORF">SAMN04488522_1021088</name>
</gene>
<dbReference type="OrthoDB" id="769853at2"/>
<dbReference type="STRING" id="288992.SAMN04488522_1021088"/>
<keyword evidence="1" id="KW-0472">Membrane</keyword>
<organism evidence="2 3">
    <name type="scientific">Pedobacter caeni</name>
    <dbReference type="NCBI Taxonomy" id="288992"/>
    <lineage>
        <taxon>Bacteria</taxon>
        <taxon>Pseudomonadati</taxon>
        <taxon>Bacteroidota</taxon>
        <taxon>Sphingobacteriia</taxon>
        <taxon>Sphingobacteriales</taxon>
        <taxon>Sphingobacteriaceae</taxon>
        <taxon>Pedobacter</taxon>
    </lineage>
</organism>
<reference evidence="3" key="1">
    <citation type="submission" date="2016-11" db="EMBL/GenBank/DDBJ databases">
        <authorList>
            <person name="Varghese N."/>
            <person name="Submissions S."/>
        </authorList>
    </citation>
    <scope>NUCLEOTIDE SEQUENCE [LARGE SCALE GENOMIC DNA]</scope>
    <source>
        <strain evidence="3">DSM 16990</strain>
    </source>
</reference>